<evidence type="ECO:0008006" key="6">
    <source>
        <dbReference type="Google" id="ProtNLM"/>
    </source>
</evidence>
<evidence type="ECO:0000256" key="3">
    <source>
        <dbReference type="SAM" id="MobiDB-lite"/>
    </source>
</evidence>
<name>A0A7Z0WFV1_9PSEU</name>
<dbReference type="Proteomes" id="UP000185696">
    <property type="component" value="Unassembled WGS sequence"/>
</dbReference>
<keyword evidence="1" id="KW-1003">Cell membrane</keyword>
<dbReference type="EMBL" id="MSIF01000022">
    <property type="protein sequence ID" value="OLF06297.1"/>
    <property type="molecule type" value="Genomic_DNA"/>
</dbReference>
<evidence type="ECO:0000256" key="1">
    <source>
        <dbReference type="ARBA" id="ARBA00022475"/>
    </source>
</evidence>
<evidence type="ECO:0000313" key="5">
    <source>
        <dbReference type="Proteomes" id="UP000185696"/>
    </source>
</evidence>
<dbReference type="InterPro" id="IPR008691">
    <property type="entry name" value="LpqH"/>
</dbReference>
<feature type="compositionally biased region" description="Gly residues" evidence="3">
    <location>
        <begin position="12"/>
        <end position="30"/>
    </location>
</feature>
<feature type="region of interest" description="Disordered" evidence="3">
    <location>
        <begin position="12"/>
        <end position="41"/>
    </location>
</feature>
<protein>
    <recommendedName>
        <fullName evidence="6">Lipoprotein antigen</fullName>
    </recommendedName>
</protein>
<gene>
    <name evidence="4" type="ORF">BLA60_32140</name>
</gene>
<accession>A0A7Z0WFV1</accession>
<comment type="caution">
    <text evidence="4">The sequence shown here is derived from an EMBL/GenBank/DDBJ whole genome shotgun (WGS) entry which is preliminary data.</text>
</comment>
<evidence type="ECO:0000313" key="4">
    <source>
        <dbReference type="EMBL" id="OLF06297.1"/>
    </source>
</evidence>
<evidence type="ECO:0000256" key="2">
    <source>
        <dbReference type="ARBA" id="ARBA00023136"/>
    </source>
</evidence>
<dbReference type="GO" id="GO:0016020">
    <property type="term" value="C:membrane"/>
    <property type="evidence" value="ECO:0007669"/>
    <property type="project" value="InterPro"/>
</dbReference>
<keyword evidence="5" id="KW-1185">Reference proteome</keyword>
<keyword evidence="2" id="KW-0472">Membrane</keyword>
<dbReference type="Pfam" id="PF05481">
    <property type="entry name" value="Myco_19_kDa"/>
    <property type="match status" value="1"/>
</dbReference>
<sequence>MALALLLSGCSDDGGGDSGGSLGDPLGGGETTEEQAAPEETTVDLTVGGQDVDLSGATLKCYDFEDHLMVEANTDDPDASHFLMDNYNDSVSLSLTVEGGQSGVYSQDEGGVSAEVTRTDNSVSVTGTIDGDEPVEFSIEASCSEFFETPPDSSKVDGSGGAPSIPSSCPPGEVVCIPGG</sequence>
<proteinExistence type="predicted"/>
<feature type="region of interest" description="Disordered" evidence="3">
    <location>
        <begin position="148"/>
        <end position="180"/>
    </location>
</feature>
<organism evidence="4 5">
    <name type="scientific">Actinophytocola xinjiangensis</name>
    <dbReference type="NCBI Taxonomy" id="485602"/>
    <lineage>
        <taxon>Bacteria</taxon>
        <taxon>Bacillati</taxon>
        <taxon>Actinomycetota</taxon>
        <taxon>Actinomycetes</taxon>
        <taxon>Pseudonocardiales</taxon>
        <taxon>Pseudonocardiaceae</taxon>
    </lineage>
</organism>
<reference evidence="4 5" key="1">
    <citation type="submission" date="2016-12" db="EMBL/GenBank/DDBJ databases">
        <title>The draft genome sequence of Actinophytocola xinjiangensis.</title>
        <authorList>
            <person name="Wang W."/>
            <person name="Yuan L."/>
        </authorList>
    </citation>
    <scope>NUCLEOTIDE SEQUENCE [LARGE SCALE GENOMIC DNA]</scope>
    <source>
        <strain evidence="4 5">CGMCC 4.4663</strain>
    </source>
</reference>
<dbReference type="AlphaFoldDB" id="A0A7Z0WFV1"/>